<dbReference type="InterPro" id="IPR030676">
    <property type="entry name" value="CitT-rel"/>
</dbReference>
<evidence type="ECO:0000256" key="1">
    <source>
        <dbReference type="ARBA" id="ARBA00004141"/>
    </source>
</evidence>
<evidence type="ECO:0000313" key="8">
    <source>
        <dbReference type="Proteomes" id="UP000279799"/>
    </source>
</evidence>
<evidence type="ECO:0000256" key="6">
    <source>
        <dbReference type="SAM" id="Phobius"/>
    </source>
</evidence>
<feature type="transmembrane region" description="Helical" evidence="6">
    <location>
        <begin position="55"/>
        <end position="76"/>
    </location>
</feature>
<keyword evidence="4 6" id="KW-1133">Transmembrane helix</keyword>
<dbReference type="NCBIfam" id="TIGR00785">
    <property type="entry name" value="dass"/>
    <property type="match status" value="1"/>
</dbReference>
<dbReference type="Pfam" id="PF00939">
    <property type="entry name" value="Na_sulph_symp"/>
    <property type="match status" value="1"/>
</dbReference>
<accession>A0A448TSS0</accession>
<dbReference type="OrthoDB" id="3170849at2"/>
<feature type="transmembrane region" description="Helical" evidence="6">
    <location>
        <begin position="96"/>
        <end position="117"/>
    </location>
</feature>
<evidence type="ECO:0000256" key="3">
    <source>
        <dbReference type="ARBA" id="ARBA00022692"/>
    </source>
</evidence>
<dbReference type="PIRSF" id="PIRSF002457">
    <property type="entry name" value="DASS"/>
    <property type="match status" value="1"/>
</dbReference>
<keyword evidence="3 6" id="KW-0812">Transmembrane</keyword>
<proteinExistence type="inferred from homology"/>
<dbReference type="InterPro" id="IPR001898">
    <property type="entry name" value="SLC13A/DASS"/>
</dbReference>
<dbReference type="Proteomes" id="UP000279799">
    <property type="component" value="Chromosome"/>
</dbReference>
<dbReference type="GO" id="GO:0016020">
    <property type="term" value="C:membrane"/>
    <property type="evidence" value="ECO:0007669"/>
    <property type="project" value="UniProtKB-SubCell"/>
</dbReference>
<keyword evidence="8" id="KW-1185">Reference proteome</keyword>
<gene>
    <name evidence="7" type="primary">ybhI</name>
    <name evidence="7" type="ORF">NCTC12871_00514</name>
</gene>
<dbReference type="KEGG" id="adp:NCTC12871_00514"/>
<feature type="transmembrane region" description="Helical" evidence="6">
    <location>
        <begin position="283"/>
        <end position="301"/>
    </location>
</feature>
<feature type="transmembrane region" description="Helical" evidence="6">
    <location>
        <begin position="337"/>
        <end position="359"/>
    </location>
</feature>
<dbReference type="RefSeq" id="WP_126598713.1">
    <property type="nucleotide sequence ID" value="NZ_LR134510.1"/>
</dbReference>
<comment type="similarity">
    <text evidence="2">Belongs to the SLC13A/DASS transporter (TC 2.A.47) family. DIT1 subfamily.</text>
</comment>
<evidence type="ECO:0000256" key="5">
    <source>
        <dbReference type="ARBA" id="ARBA00023136"/>
    </source>
</evidence>
<evidence type="ECO:0000256" key="4">
    <source>
        <dbReference type="ARBA" id="ARBA00022989"/>
    </source>
</evidence>
<keyword evidence="5 6" id="KW-0472">Membrane</keyword>
<reference evidence="7 8" key="1">
    <citation type="submission" date="2018-12" db="EMBL/GenBank/DDBJ databases">
        <authorList>
            <consortium name="Pathogen Informatics"/>
        </authorList>
    </citation>
    <scope>NUCLEOTIDE SEQUENCE [LARGE SCALE GENOMIC DNA]</scope>
    <source>
        <strain evidence="7 8">NCTC12871</strain>
    </source>
</reference>
<dbReference type="GO" id="GO:0022857">
    <property type="term" value="F:transmembrane transporter activity"/>
    <property type="evidence" value="ECO:0007669"/>
    <property type="project" value="InterPro"/>
</dbReference>
<comment type="subcellular location">
    <subcellularLocation>
        <location evidence="1">Membrane</location>
        <topology evidence="1">Multi-pass membrane protein</topology>
    </subcellularLocation>
</comment>
<evidence type="ECO:0000256" key="2">
    <source>
        <dbReference type="ARBA" id="ARBA00007349"/>
    </source>
</evidence>
<protein>
    <submittedName>
        <fullName evidence="7">Anion transporter</fullName>
    </submittedName>
</protein>
<feature type="transmembrane region" description="Helical" evidence="6">
    <location>
        <begin position="456"/>
        <end position="479"/>
    </location>
</feature>
<organism evidence="7 8">
    <name type="scientific">Actinobacillus delphinicola</name>
    <dbReference type="NCBI Taxonomy" id="51161"/>
    <lineage>
        <taxon>Bacteria</taxon>
        <taxon>Pseudomonadati</taxon>
        <taxon>Pseudomonadota</taxon>
        <taxon>Gammaproteobacteria</taxon>
        <taxon>Pasteurellales</taxon>
        <taxon>Pasteurellaceae</taxon>
        <taxon>Actinobacillus</taxon>
    </lineage>
</organism>
<feature type="transmembrane region" description="Helical" evidence="6">
    <location>
        <begin position="7"/>
        <end position="25"/>
    </location>
</feature>
<feature type="transmembrane region" description="Helical" evidence="6">
    <location>
        <begin position="228"/>
        <end position="253"/>
    </location>
</feature>
<sequence>MNFKKIIQYAIILIFPVLTFIIPAPAGLPVIGWYLIGIYIAAILGIIFKPFPTPVVLLTAVAVSAIVIGNTAEQIMPDGTKVLLKQTDVLSGYKSGTTWLVFAAFMLSTAFVITGLGRRIAYKMIGAFGSTSLRLGYVNAFLDFIISPAMPSVTARGAGIMLPIMNSISLSLGSEPTSKESAKKIGSYLMVNTYMVVKTTGYITFTAMATNAIALKLLQPILNLQLSWMQWFLATCVPGLVCLFLVPLITYFLNKPTLKAIDNKKIASDGLEEMGPMSYAEKALLVIFILAVLAWMLSSYLHLKSSIIAVAIMPLLVLCKIVTWDDLLAKKSAWNTFIWYGGLLGLASVLDKANFFHWLASVMESMIHSDANHATLITIVILFLSVVVRYLYASGGAYVASMLPVFAAVGVAAGANPFTLGMGLLCTSCFGGALTHYGSGPAAPIFGTGYNSIKSWWLTGGIMALVSLIVLATIGFGWWNFILHMGWIQA</sequence>
<feature type="transmembrane region" description="Helical" evidence="6">
    <location>
        <begin position="307"/>
        <end position="325"/>
    </location>
</feature>
<feature type="transmembrane region" description="Helical" evidence="6">
    <location>
        <begin position="397"/>
        <end position="415"/>
    </location>
</feature>
<feature type="transmembrane region" description="Helical" evidence="6">
    <location>
        <begin position="31"/>
        <end position="48"/>
    </location>
</feature>
<name>A0A448TSS0_9PAST</name>
<evidence type="ECO:0000313" key="7">
    <source>
        <dbReference type="EMBL" id="VEJ09084.1"/>
    </source>
</evidence>
<feature type="transmembrane region" description="Helical" evidence="6">
    <location>
        <begin position="371"/>
        <end position="392"/>
    </location>
</feature>
<dbReference type="AlphaFoldDB" id="A0A448TSS0"/>
<dbReference type="EMBL" id="LR134510">
    <property type="protein sequence ID" value="VEJ09084.1"/>
    <property type="molecule type" value="Genomic_DNA"/>
</dbReference>
<dbReference type="PANTHER" id="PTHR42826">
    <property type="entry name" value="DICARBOXYLATE TRANSPORTER 2.1, CHLOROPLASTIC"/>
    <property type="match status" value="1"/>
</dbReference>